<keyword evidence="7" id="KW-1185">Reference proteome</keyword>
<dbReference type="PRINTS" id="PR00625">
    <property type="entry name" value="JDOMAIN"/>
</dbReference>
<feature type="compositionally biased region" description="Basic residues" evidence="4">
    <location>
        <begin position="69"/>
        <end position="78"/>
    </location>
</feature>
<dbReference type="EMBL" id="CP101914">
    <property type="protein sequence ID" value="UUI03607.1"/>
    <property type="molecule type" value="Genomic_DNA"/>
</dbReference>
<dbReference type="RefSeq" id="WP_256708662.1">
    <property type="nucleotide sequence ID" value="NZ_CP101914.1"/>
</dbReference>
<dbReference type="Gene3D" id="1.10.287.110">
    <property type="entry name" value="DnaJ domain"/>
    <property type="match status" value="1"/>
</dbReference>
<accession>A0ABY5JXN0</accession>
<proteinExistence type="predicted"/>
<sequence>MNKVKNESYYKILGTTANIGQARIEEKYLEALEKHPLETDPEGHTKVQEAYEVLKDPEKRAAYDETRKNGKKSSGHNTKKTDTAGSTKAEKDNTSGTETNEIKQPDEAEQLIIDAKNAMDNGDNQTAFEIYKKLNKLVPDSGEIKFKLLKLASLNNDVNEMEKVFSEIIPLTVSDEEQQVIYALKADIYQDHGYLDKAIETYEYILKKFPEQAAMFGPALAHLYAHTKQSDKALHLMEQSQPTENEDIKTTTAFYLNWIDTIIILENWPALSKVLSKFKKHLKKITDEDTLTNLKDELMEQYMYFHKGALFQEAEIYIGLADTVTNKNDNDIKQAYNETKKQARLQKEINKLSREINIHQLIYYKAYEWFYTGKVAAARVIAVINELPIYIRQQLEDDKESYAAGILQLKKKYPLIYKTYQNQWDSLFEQLTVGLSREERRNLRRKK</sequence>
<evidence type="ECO:0000259" key="5">
    <source>
        <dbReference type="PROSITE" id="PS50076"/>
    </source>
</evidence>
<evidence type="ECO:0000256" key="1">
    <source>
        <dbReference type="ARBA" id="ARBA00022705"/>
    </source>
</evidence>
<dbReference type="InterPro" id="IPR001623">
    <property type="entry name" value="DnaJ_domain"/>
</dbReference>
<evidence type="ECO:0000256" key="4">
    <source>
        <dbReference type="SAM" id="MobiDB-lite"/>
    </source>
</evidence>
<evidence type="ECO:0000256" key="3">
    <source>
        <dbReference type="SAM" id="Coils"/>
    </source>
</evidence>
<keyword evidence="1" id="KW-0235">DNA replication</keyword>
<keyword evidence="3" id="KW-0175">Coiled coil</keyword>
<dbReference type="SUPFAM" id="SSF46565">
    <property type="entry name" value="Chaperone J-domain"/>
    <property type="match status" value="1"/>
</dbReference>
<dbReference type="Proteomes" id="UP001059773">
    <property type="component" value="Chromosome"/>
</dbReference>
<name>A0ABY5JXN0_9BACI</name>
<dbReference type="PROSITE" id="PS50076">
    <property type="entry name" value="DNAJ_2"/>
    <property type="match status" value="1"/>
</dbReference>
<dbReference type="Pfam" id="PF00226">
    <property type="entry name" value="DnaJ"/>
    <property type="match status" value="1"/>
</dbReference>
<keyword evidence="2" id="KW-0346">Stress response</keyword>
<protein>
    <submittedName>
        <fullName evidence="6">DnaJ domain-containing protein</fullName>
    </submittedName>
</protein>
<feature type="region of interest" description="Disordered" evidence="4">
    <location>
        <begin position="34"/>
        <end position="107"/>
    </location>
</feature>
<reference evidence="6" key="1">
    <citation type="submission" date="2022-07" db="EMBL/GenBank/DDBJ databases">
        <title>FELIX.</title>
        <authorList>
            <person name="Wan K.H."/>
            <person name="Park S."/>
            <person name="Lawrence Q."/>
            <person name="Eichenberger J.P."/>
            <person name="Booth B.W."/>
            <person name="Piaggio A.J."/>
            <person name="Chandler J.C."/>
            <person name="Franklin A.B."/>
            <person name="Celniker S.E."/>
        </authorList>
    </citation>
    <scope>NUCLEOTIDE SEQUENCE</scope>
    <source>
        <strain evidence="6">QA-1986 374</strain>
    </source>
</reference>
<gene>
    <name evidence="6" type="ORF">NP439_02615</name>
</gene>
<feature type="coiled-coil region" evidence="3">
    <location>
        <begin position="335"/>
        <end position="362"/>
    </location>
</feature>
<evidence type="ECO:0000313" key="6">
    <source>
        <dbReference type="EMBL" id="UUI03607.1"/>
    </source>
</evidence>
<organism evidence="6 7">
    <name type="scientific">Oceanobacillus jeddahense</name>
    <dbReference type="NCBI Taxonomy" id="1462527"/>
    <lineage>
        <taxon>Bacteria</taxon>
        <taxon>Bacillati</taxon>
        <taxon>Bacillota</taxon>
        <taxon>Bacilli</taxon>
        <taxon>Bacillales</taxon>
        <taxon>Bacillaceae</taxon>
        <taxon>Oceanobacillus</taxon>
    </lineage>
</organism>
<feature type="domain" description="J" evidence="5">
    <location>
        <begin position="8"/>
        <end position="67"/>
    </location>
</feature>
<dbReference type="SUPFAM" id="SSF48452">
    <property type="entry name" value="TPR-like"/>
    <property type="match status" value="1"/>
</dbReference>
<dbReference type="InterPro" id="IPR036869">
    <property type="entry name" value="J_dom_sf"/>
</dbReference>
<feature type="compositionally biased region" description="Basic and acidic residues" evidence="4">
    <location>
        <begin position="34"/>
        <end position="68"/>
    </location>
</feature>
<evidence type="ECO:0000256" key="2">
    <source>
        <dbReference type="ARBA" id="ARBA00023016"/>
    </source>
</evidence>
<dbReference type="Gene3D" id="1.25.40.10">
    <property type="entry name" value="Tetratricopeptide repeat domain"/>
    <property type="match status" value="1"/>
</dbReference>
<evidence type="ECO:0000313" key="7">
    <source>
        <dbReference type="Proteomes" id="UP001059773"/>
    </source>
</evidence>
<dbReference type="InterPro" id="IPR011990">
    <property type="entry name" value="TPR-like_helical_dom_sf"/>
</dbReference>